<reference evidence="3 4" key="1">
    <citation type="submission" date="2015-10" db="EMBL/GenBank/DDBJ databases">
        <authorList>
            <person name="Gilbert D.G."/>
        </authorList>
    </citation>
    <scope>NUCLEOTIDE SEQUENCE [LARGE SCALE GENOMIC DNA]</scope>
    <source>
        <strain evidence="3 4">NRRL B-16712</strain>
    </source>
</reference>
<dbReference type="RefSeq" id="WP_067705142.1">
    <property type="nucleotide sequence ID" value="NZ_LLZH01000320.1"/>
</dbReference>
<sequence>MNRWKWIAVAAVLLGATLVVVLTRAPVDSPAAVHASTEPVRVVLPGRPGESARVTDSDQVQAPDGSAYNSVDVTFVQMMIAHHEQAIEMAGLAASRAGNAGIRALAGRISAAQKPEIDVLRSWLRDRGKPDSDPGHDHAGMPGMQTPAAINALTAARGADFDRRFATMMIAHHRGAQQMSGDLLRSGVDERLSEMANEMAVEQGSEINRLNDLGVA</sequence>
<evidence type="ECO:0000313" key="4">
    <source>
        <dbReference type="Proteomes" id="UP000053244"/>
    </source>
</evidence>
<proteinExistence type="predicted"/>
<protein>
    <recommendedName>
        <fullName evidence="2">DUF305 domain-containing protein</fullName>
    </recommendedName>
</protein>
<evidence type="ECO:0000256" key="1">
    <source>
        <dbReference type="SAM" id="MobiDB-lite"/>
    </source>
</evidence>
<gene>
    <name evidence="3" type="ORF">ADL15_43365</name>
</gene>
<dbReference type="PANTHER" id="PTHR36933:SF1">
    <property type="entry name" value="SLL0788 PROTEIN"/>
    <property type="match status" value="1"/>
</dbReference>
<dbReference type="EMBL" id="LLZH01000320">
    <property type="protein sequence ID" value="KUL24522.1"/>
    <property type="molecule type" value="Genomic_DNA"/>
</dbReference>
<dbReference type="OrthoDB" id="26872at2"/>
<evidence type="ECO:0000313" key="3">
    <source>
        <dbReference type="EMBL" id="KUL24522.1"/>
    </source>
</evidence>
<dbReference type="PANTHER" id="PTHR36933">
    <property type="entry name" value="SLL0788 PROTEIN"/>
    <property type="match status" value="1"/>
</dbReference>
<accession>A0A117MLV4</accession>
<feature type="domain" description="DUF305" evidence="2">
    <location>
        <begin position="72"/>
        <end position="213"/>
    </location>
</feature>
<dbReference type="InterPro" id="IPR005183">
    <property type="entry name" value="DUF305_CopM-like"/>
</dbReference>
<dbReference type="Pfam" id="PF03713">
    <property type="entry name" value="DUF305"/>
    <property type="match status" value="1"/>
</dbReference>
<name>A0A117MLV4_9ACTN</name>
<dbReference type="Proteomes" id="UP000053244">
    <property type="component" value="Unassembled WGS sequence"/>
</dbReference>
<feature type="compositionally biased region" description="Basic and acidic residues" evidence="1">
    <location>
        <begin position="125"/>
        <end position="139"/>
    </location>
</feature>
<comment type="caution">
    <text evidence="3">The sequence shown here is derived from an EMBL/GenBank/DDBJ whole genome shotgun (WGS) entry which is preliminary data.</text>
</comment>
<dbReference type="InterPro" id="IPR012347">
    <property type="entry name" value="Ferritin-like"/>
</dbReference>
<evidence type="ECO:0000259" key="2">
    <source>
        <dbReference type="Pfam" id="PF03713"/>
    </source>
</evidence>
<feature type="region of interest" description="Disordered" evidence="1">
    <location>
        <begin position="125"/>
        <end position="145"/>
    </location>
</feature>
<dbReference type="Gene3D" id="1.20.1260.10">
    <property type="match status" value="1"/>
</dbReference>
<dbReference type="AlphaFoldDB" id="A0A117MLV4"/>
<organism evidence="3 4">
    <name type="scientific">Actinoplanes awajinensis subsp. mycoplanecinus</name>
    <dbReference type="NCBI Taxonomy" id="135947"/>
    <lineage>
        <taxon>Bacteria</taxon>
        <taxon>Bacillati</taxon>
        <taxon>Actinomycetota</taxon>
        <taxon>Actinomycetes</taxon>
        <taxon>Micromonosporales</taxon>
        <taxon>Micromonosporaceae</taxon>
        <taxon>Actinoplanes</taxon>
    </lineage>
</organism>
<keyword evidence="4" id="KW-1185">Reference proteome</keyword>